<keyword evidence="9 13" id="KW-0472">Membrane</keyword>
<evidence type="ECO:0000256" key="11">
    <source>
        <dbReference type="ARBA" id="ARBA00045736"/>
    </source>
</evidence>
<name>A0A6G8AQU2_9ENTE</name>
<dbReference type="GO" id="GO:0000271">
    <property type="term" value="P:polysaccharide biosynthetic process"/>
    <property type="evidence" value="ECO:0007669"/>
    <property type="project" value="UniProtKB-KW"/>
</dbReference>
<keyword evidence="16" id="KW-0418">Kinase</keyword>
<proteinExistence type="inferred from homology"/>
<dbReference type="Pfam" id="PF13807">
    <property type="entry name" value="GNVR"/>
    <property type="match status" value="1"/>
</dbReference>
<evidence type="ECO:0000256" key="5">
    <source>
        <dbReference type="ARBA" id="ARBA00022475"/>
    </source>
</evidence>
<dbReference type="EMBL" id="CP049887">
    <property type="protein sequence ID" value="QIL47434.1"/>
    <property type="molecule type" value="Genomic_DNA"/>
</dbReference>
<evidence type="ECO:0000313" key="17">
    <source>
        <dbReference type="Proteomes" id="UP000501747"/>
    </source>
</evidence>
<comment type="function">
    <text evidence="11">Required for CpsD phosphorylation. Involved in the regulation of capsular polysaccharide biosynthesis. May be part of a complex that directs the coordinated polymerization and export to the cell surface of the capsular polysaccharide.</text>
</comment>
<dbReference type="GO" id="GO:0005886">
    <property type="term" value="C:plasma membrane"/>
    <property type="evidence" value="ECO:0007669"/>
    <property type="project" value="UniProtKB-SubCell"/>
</dbReference>
<keyword evidence="16" id="KW-0808">Transferase</keyword>
<dbReference type="InterPro" id="IPR003856">
    <property type="entry name" value="LPS_length_determ_N"/>
</dbReference>
<evidence type="ECO:0000256" key="10">
    <source>
        <dbReference type="ARBA" id="ARBA00023169"/>
    </source>
</evidence>
<keyword evidence="17" id="KW-1185">Reference proteome</keyword>
<dbReference type="KEGG" id="vhy:G7082_02235"/>
<comment type="subcellular location">
    <subcellularLocation>
        <location evidence="1">Cell membrane</location>
        <topology evidence="1">Multi-pass membrane protein</topology>
    </subcellularLocation>
</comment>
<evidence type="ECO:0000256" key="7">
    <source>
        <dbReference type="ARBA" id="ARBA00022903"/>
    </source>
</evidence>
<evidence type="ECO:0000256" key="4">
    <source>
        <dbReference type="ARBA" id="ARBA00020739"/>
    </source>
</evidence>
<keyword evidence="10" id="KW-0270">Exopolysaccharide synthesis</keyword>
<evidence type="ECO:0000256" key="12">
    <source>
        <dbReference type="SAM" id="MobiDB-lite"/>
    </source>
</evidence>
<evidence type="ECO:0000256" key="2">
    <source>
        <dbReference type="ARBA" id="ARBA00005132"/>
    </source>
</evidence>
<comment type="similarity">
    <text evidence="3">Belongs to the CpsC/CapA family.</text>
</comment>
<feature type="domain" description="Tyrosine-protein kinase G-rich" evidence="15">
    <location>
        <begin position="148"/>
        <end position="195"/>
    </location>
</feature>
<dbReference type="Pfam" id="PF02706">
    <property type="entry name" value="Wzz"/>
    <property type="match status" value="1"/>
</dbReference>
<keyword evidence="6 13" id="KW-0812">Transmembrane</keyword>
<protein>
    <recommendedName>
        <fullName evidence="4">Capsular polysaccharide biosynthesis protein CpsC</fullName>
    </recommendedName>
</protein>
<organism evidence="16 17">
    <name type="scientific">Vagococcus hydrophili</name>
    <dbReference type="NCBI Taxonomy" id="2714947"/>
    <lineage>
        <taxon>Bacteria</taxon>
        <taxon>Bacillati</taxon>
        <taxon>Bacillota</taxon>
        <taxon>Bacilli</taxon>
        <taxon>Lactobacillales</taxon>
        <taxon>Enterococcaceae</taxon>
        <taxon>Vagococcus</taxon>
    </lineage>
</organism>
<sequence length="323" mass="35690">MEETISLQEIFTLLKKNVVLILSMFFVGIGIAALVTFMLITPKYSAASQLIATSQNKDKNVSTDNINSNLMMINTYKDFIKGRVVTEETRKQLEKEIGFKGTATDVENMVNVTQTQNSQMFSIVVTSESPKEAATTANVIANIFREEAKEYTEADKVSIISEAEVPTSPVSPNKKINLAIGGILGVILGIGLALLSQLFNRTVKNPEYLTETLNIPIVGILPLVDAKTVKENRAKQWAALEDTNAMTDNNSDELFDFQSEIDGLDDDLSKLNRDVNLEDTIDLSNLDITKIDLTSLDLDSSDDDLAMPQPKSEATRATRRFVR</sequence>
<gene>
    <name evidence="16" type="ORF">G7082_02235</name>
</gene>
<dbReference type="GO" id="GO:0004713">
    <property type="term" value="F:protein tyrosine kinase activity"/>
    <property type="evidence" value="ECO:0007669"/>
    <property type="project" value="TreeGrafter"/>
</dbReference>
<dbReference type="PANTHER" id="PTHR32309">
    <property type="entry name" value="TYROSINE-PROTEIN KINASE"/>
    <property type="match status" value="1"/>
</dbReference>
<evidence type="ECO:0000256" key="6">
    <source>
        <dbReference type="ARBA" id="ARBA00022692"/>
    </source>
</evidence>
<evidence type="ECO:0000256" key="9">
    <source>
        <dbReference type="ARBA" id="ARBA00023136"/>
    </source>
</evidence>
<evidence type="ECO:0000256" key="13">
    <source>
        <dbReference type="SAM" id="Phobius"/>
    </source>
</evidence>
<feature type="transmembrane region" description="Helical" evidence="13">
    <location>
        <begin position="20"/>
        <end position="40"/>
    </location>
</feature>
<feature type="transmembrane region" description="Helical" evidence="13">
    <location>
        <begin position="178"/>
        <end position="199"/>
    </location>
</feature>
<accession>A0A6G8AQU2</accession>
<evidence type="ECO:0000313" key="16">
    <source>
        <dbReference type="EMBL" id="QIL47434.1"/>
    </source>
</evidence>
<reference evidence="16 17" key="1">
    <citation type="submission" date="2020-03" db="EMBL/GenBank/DDBJ databases">
        <title>Vagococcus sp. nov., isolated from beetles.</title>
        <authorList>
            <person name="Hyun D.-W."/>
            <person name="Bae J.-W."/>
        </authorList>
    </citation>
    <scope>NUCLEOTIDE SEQUENCE [LARGE SCALE GENOMIC DNA]</scope>
    <source>
        <strain evidence="16 17">HDW17B</strain>
    </source>
</reference>
<keyword evidence="5" id="KW-1003">Cell membrane</keyword>
<evidence type="ECO:0000259" key="14">
    <source>
        <dbReference type="Pfam" id="PF02706"/>
    </source>
</evidence>
<keyword evidence="7" id="KW-0972">Capsule biogenesis/degradation</keyword>
<evidence type="ECO:0000259" key="15">
    <source>
        <dbReference type="Pfam" id="PF13807"/>
    </source>
</evidence>
<dbReference type="Proteomes" id="UP000501747">
    <property type="component" value="Chromosome"/>
</dbReference>
<feature type="region of interest" description="Disordered" evidence="12">
    <location>
        <begin position="299"/>
        <end position="323"/>
    </location>
</feature>
<dbReference type="InterPro" id="IPR032807">
    <property type="entry name" value="GNVR"/>
</dbReference>
<evidence type="ECO:0000256" key="3">
    <source>
        <dbReference type="ARBA" id="ARBA00006683"/>
    </source>
</evidence>
<comment type="pathway">
    <text evidence="2">Capsule biogenesis; capsule polysaccharide biosynthesis.</text>
</comment>
<dbReference type="InterPro" id="IPR050445">
    <property type="entry name" value="Bact_polysacc_biosynth/exp"/>
</dbReference>
<evidence type="ECO:0000256" key="1">
    <source>
        <dbReference type="ARBA" id="ARBA00004651"/>
    </source>
</evidence>
<evidence type="ECO:0000256" key="8">
    <source>
        <dbReference type="ARBA" id="ARBA00022989"/>
    </source>
</evidence>
<dbReference type="RefSeq" id="WP_166033543.1">
    <property type="nucleotide sequence ID" value="NZ_CP049887.1"/>
</dbReference>
<feature type="domain" description="Polysaccharide chain length determinant N-terminal" evidence="14">
    <location>
        <begin position="3"/>
        <end position="93"/>
    </location>
</feature>
<dbReference type="AlphaFoldDB" id="A0A6G8AQU2"/>
<keyword evidence="8 13" id="KW-1133">Transmembrane helix</keyword>
<dbReference type="PANTHER" id="PTHR32309:SF13">
    <property type="entry name" value="FERRIC ENTEROBACTIN TRANSPORT PROTEIN FEPE"/>
    <property type="match status" value="1"/>
</dbReference>